<evidence type="ECO:0000256" key="1">
    <source>
        <dbReference type="SAM" id="MobiDB-lite"/>
    </source>
</evidence>
<accession>A0A517ZB86</accession>
<evidence type="ECO:0000313" key="3">
    <source>
        <dbReference type="Proteomes" id="UP000320496"/>
    </source>
</evidence>
<dbReference type="InterPro" id="IPR036390">
    <property type="entry name" value="WH_DNA-bd_sf"/>
</dbReference>
<reference evidence="2 3" key="1">
    <citation type="submission" date="2019-02" db="EMBL/GenBank/DDBJ databases">
        <title>Deep-cultivation of Planctomycetes and their phenomic and genomic characterization uncovers novel biology.</title>
        <authorList>
            <person name="Wiegand S."/>
            <person name="Jogler M."/>
            <person name="Boedeker C."/>
            <person name="Pinto D."/>
            <person name="Vollmers J."/>
            <person name="Rivas-Marin E."/>
            <person name="Kohn T."/>
            <person name="Peeters S.H."/>
            <person name="Heuer A."/>
            <person name="Rast P."/>
            <person name="Oberbeckmann S."/>
            <person name="Bunk B."/>
            <person name="Jeske O."/>
            <person name="Meyerdierks A."/>
            <person name="Storesund J.E."/>
            <person name="Kallscheuer N."/>
            <person name="Luecker S."/>
            <person name="Lage O.M."/>
            <person name="Pohl T."/>
            <person name="Merkel B.J."/>
            <person name="Hornburger P."/>
            <person name="Mueller R.-W."/>
            <person name="Bruemmer F."/>
            <person name="Labrenz M."/>
            <person name="Spormann A.M."/>
            <person name="Op den Camp H."/>
            <person name="Overmann J."/>
            <person name="Amann R."/>
            <person name="Jetten M.S.M."/>
            <person name="Mascher T."/>
            <person name="Medema M.H."/>
            <person name="Devos D.P."/>
            <person name="Kaster A.-K."/>
            <person name="Ovreas L."/>
            <person name="Rohde M."/>
            <person name="Galperin M.Y."/>
            <person name="Jogler C."/>
        </authorList>
    </citation>
    <scope>NUCLEOTIDE SEQUENCE [LARGE SCALE GENOMIC DNA]</scope>
    <source>
        <strain evidence="2 3">Mal4</strain>
    </source>
</reference>
<dbReference type="SUPFAM" id="SSF46785">
    <property type="entry name" value="Winged helix' DNA-binding domain"/>
    <property type="match status" value="1"/>
</dbReference>
<dbReference type="EMBL" id="CP036275">
    <property type="protein sequence ID" value="QDU39691.1"/>
    <property type="molecule type" value="Genomic_DNA"/>
</dbReference>
<name>A0A517ZB86_9PLAN</name>
<dbReference type="Proteomes" id="UP000320496">
    <property type="component" value="Chromosome"/>
</dbReference>
<dbReference type="KEGG" id="mri:Mal4_40370"/>
<organism evidence="2 3">
    <name type="scientific">Maioricimonas rarisocia</name>
    <dbReference type="NCBI Taxonomy" id="2528026"/>
    <lineage>
        <taxon>Bacteria</taxon>
        <taxon>Pseudomonadati</taxon>
        <taxon>Planctomycetota</taxon>
        <taxon>Planctomycetia</taxon>
        <taxon>Planctomycetales</taxon>
        <taxon>Planctomycetaceae</taxon>
        <taxon>Maioricimonas</taxon>
    </lineage>
</organism>
<sequence>MTHAELTPWNLGYVHWTNLALREPTQRGGRILQRLLIEIERLAVARDGGMTCIGPTELREIAERGIPYRPRDWFGSATVAERKAWSRAAQRLEADGHVCRTLERHRQRVTHLVPTPAGFAWALAAAPKVNAQRLRDALHRMHWGQPLLEHGWPEPGEETHATDSGPPVHGSV</sequence>
<dbReference type="RefSeq" id="WP_145370848.1">
    <property type="nucleotide sequence ID" value="NZ_CP036275.1"/>
</dbReference>
<keyword evidence="3" id="KW-1185">Reference proteome</keyword>
<proteinExistence type="predicted"/>
<protein>
    <submittedName>
        <fullName evidence="2">Uncharacterized protein</fullName>
    </submittedName>
</protein>
<gene>
    <name evidence="2" type="ORF">Mal4_40370</name>
</gene>
<dbReference type="OrthoDB" id="277448at2"/>
<dbReference type="AlphaFoldDB" id="A0A517ZB86"/>
<feature type="region of interest" description="Disordered" evidence="1">
    <location>
        <begin position="150"/>
        <end position="172"/>
    </location>
</feature>
<evidence type="ECO:0000313" key="2">
    <source>
        <dbReference type="EMBL" id="QDU39691.1"/>
    </source>
</evidence>